<dbReference type="GO" id="GO:0004197">
    <property type="term" value="F:cysteine-type endopeptidase activity"/>
    <property type="evidence" value="ECO:0007669"/>
    <property type="project" value="InterPro"/>
</dbReference>
<evidence type="ECO:0000256" key="1">
    <source>
        <dbReference type="SAM" id="SignalP"/>
    </source>
</evidence>
<dbReference type="InterPro" id="IPR011600">
    <property type="entry name" value="Pept_C14_caspase"/>
</dbReference>
<reference evidence="3" key="1">
    <citation type="submission" date="2014-11" db="EMBL/GenBank/DDBJ databases">
        <authorList>
            <person name="Otto D Thomas"/>
            <person name="Naeem Raeece"/>
        </authorList>
    </citation>
    <scope>NUCLEOTIDE SEQUENCE</scope>
</reference>
<gene>
    <name evidence="3" type="ORF">Cvel_10593</name>
</gene>
<feature type="signal peptide" evidence="1">
    <location>
        <begin position="1"/>
        <end position="21"/>
    </location>
</feature>
<dbReference type="AlphaFoldDB" id="A0A0G4I399"/>
<organism evidence="3">
    <name type="scientific">Chromera velia CCMP2878</name>
    <dbReference type="NCBI Taxonomy" id="1169474"/>
    <lineage>
        <taxon>Eukaryota</taxon>
        <taxon>Sar</taxon>
        <taxon>Alveolata</taxon>
        <taxon>Colpodellida</taxon>
        <taxon>Chromeraceae</taxon>
        <taxon>Chromera</taxon>
    </lineage>
</organism>
<dbReference type="Gene3D" id="3.40.50.1460">
    <property type="match status" value="1"/>
</dbReference>
<evidence type="ECO:0000313" key="3">
    <source>
        <dbReference type="EMBL" id="CEM51405.1"/>
    </source>
</evidence>
<dbReference type="VEuPathDB" id="CryptoDB:Cvel_10593"/>
<keyword evidence="1" id="KW-0732">Signal</keyword>
<dbReference type="Pfam" id="PF00656">
    <property type="entry name" value="Peptidase_C14"/>
    <property type="match status" value="1"/>
</dbReference>
<dbReference type="EMBL" id="CDMZ01004938">
    <property type="protein sequence ID" value="CEM51405.1"/>
    <property type="molecule type" value="Genomic_DNA"/>
</dbReference>
<proteinExistence type="predicted"/>
<protein>
    <recommendedName>
        <fullName evidence="2">Peptidase C14 caspase domain-containing protein</fullName>
    </recommendedName>
</protein>
<dbReference type="GO" id="GO:0006508">
    <property type="term" value="P:proteolysis"/>
    <property type="evidence" value="ECO:0007669"/>
    <property type="project" value="InterPro"/>
</dbReference>
<sequence length="349" mass="39250">MGAHSPFLLFLFTSLGALSLADPSGPLLSFLSTERTRTGTTAKQGLYATCIGSMQNPFPKTDDPETAQVDGTDGGAWDSLLNISKDVEGVCALLHKYGFETKTAISYAQTKKMRPPESKRPKPMLTAADAIEELRQMFRKGIHQVAPVFFFYYSGHGDSGRGKPTNRGALVFQKDVSEARFEKFEPETGTAQDLLRFKDFLAVWKQEKRSLDEDAKFFVMADSCYSGKLVMLLRESWEPGLNMAIQSAGDSRQSVLERESKHGDRTFQNGEMTGWWLAKNKDRTMNAVRYRSTEDHPQFPQFWCTWEKDKDGGYVDPETKPPNFEPGPHVELQDEIPGGLVFINKYRDG</sequence>
<accession>A0A0G4I399</accession>
<evidence type="ECO:0000259" key="2">
    <source>
        <dbReference type="Pfam" id="PF00656"/>
    </source>
</evidence>
<name>A0A0G4I399_9ALVE</name>
<feature type="domain" description="Peptidase C14 caspase" evidence="2">
    <location>
        <begin position="80"/>
        <end position="225"/>
    </location>
</feature>
<feature type="chain" id="PRO_5005192532" description="Peptidase C14 caspase domain-containing protein" evidence="1">
    <location>
        <begin position="22"/>
        <end position="349"/>
    </location>
</feature>